<dbReference type="PANTHER" id="PTHR37079:SF4">
    <property type="entry name" value="SERINE_THREONINE-PROTEIN KINASE ATM"/>
    <property type="match status" value="1"/>
</dbReference>
<name>A0ABS8SGH1_DATST</name>
<evidence type="ECO:0000313" key="2">
    <source>
        <dbReference type="EMBL" id="MCD7457864.1"/>
    </source>
</evidence>
<keyword evidence="1" id="KW-0812">Transmembrane</keyword>
<dbReference type="Proteomes" id="UP000823775">
    <property type="component" value="Unassembled WGS sequence"/>
</dbReference>
<dbReference type="EMBL" id="JACEIK010000483">
    <property type="protein sequence ID" value="MCD7457864.1"/>
    <property type="molecule type" value="Genomic_DNA"/>
</dbReference>
<keyword evidence="1" id="KW-1133">Transmembrane helix</keyword>
<keyword evidence="3" id="KW-1185">Reference proteome</keyword>
<feature type="transmembrane region" description="Helical" evidence="1">
    <location>
        <begin position="85"/>
        <end position="108"/>
    </location>
</feature>
<protein>
    <submittedName>
        <fullName evidence="2">Uncharacterized protein</fullName>
    </submittedName>
</protein>
<comment type="caution">
    <text evidence="2">The sequence shown here is derived from an EMBL/GenBank/DDBJ whole genome shotgun (WGS) entry which is preliminary data.</text>
</comment>
<gene>
    <name evidence="2" type="ORF">HAX54_036445</name>
</gene>
<dbReference type="Pfam" id="PF25360">
    <property type="entry name" value="TPR_ATM"/>
    <property type="match status" value="1"/>
</dbReference>
<evidence type="ECO:0000256" key="1">
    <source>
        <dbReference type="SAM" id="Phobius"/>
    </source>
</evidence>
<accession>A0ABS8SGH1</accession>
<keyword evidence="1" id="KW-0472">Membrane</keyword>
<evidence type="ECO:0000313" key="3">
    <source>
        <dbReference type="Proteomes" id="UP000823775"/>
    </source>
</evidence>
<reference evidence="2 3" key="1">
    <citation type="journal article" date="2021" name="BMC Genomics">
        <title>Datura genome reveals duplications of psychoactive alkaloid biosynthetic genes and high mutation rate following tissue culture.</title>
        <authorList>
            <person name="Rajewski A."/>
            <person name="Carter-House D."/>
            <person name="Stajich J."/>
            <person name="Litt A."/>
        </authorList>
    </citation>
    <scope>NUCLEOTIDE SEQUENCE [LARGE SCALE GENOMIC DNA]</scope>
    <source>
        <strain evidence="2">AR-01</strain>
    </source>
</reference>
<proteinExistence type="predicted"/>
<dbReference type="PANTHER" id="PTHR37079">
    <property type="entry name" value="SERINE/THREONINE-PROTEIN KINASE ATM"/>
    <property type="match status" value="1"/>
</dbReference>
<dbReference type="InterPro" id="IPR038980">
    <property type="entry name" value="ATM_plant"/>
</dbReference>
<dbReference type="InterPro" id="IPR057445">
    <property type="entry name" value="ATM_TPR"/>
</dbReference>
<organism evidence="2 3">
    <name type="scientific">Datura stramonium</name>
    <name type="common">Jimsonweed</name>
    <name type="synonym">Common thornapple</name>
    <dbReference type="NCBI Taxonomy" id="4076"/>
    <lineage>
        <taxon>Eukaryota</taxon>
        <taxon>Viridiplantae</taxon>
        <taxon>Streptophyta</taxon>
        <taxon>Embryophyta</taxon>
        <taxon>Tracheophyta</taxon>
        <taxon>Spermatophyta</taxon>
        <taxon>Magnoliopsida</taxon>
        <taxon>eudicotyledons</taxon>
        <taxon>Gunneridae</taxon>
        <taxon>Pentapetalae</taxon>
        <taxon>asterids</taxon>
        <taxon>lamiids</taxon>
        <taxon>Solanales</taxon>
        <taxon>Solanaceae</taxon>
        <taxon>Solanoideae</taxon>
        <taxon>Datureae</taxon>
        <taxon>Datura</taxon>
    </lineage>
</organism>
<sequence>MTVQRARRLHDGEVFWDLRFRRNFRDWEVEEFQNLIDLLHRYSTLQHSHNMKRWLWGILGLVIPALDNRSGELKYTSRSKYMEELMASILFSWVATGVSIVNTIFSLASTAADPVLPSFSKEIIARTIMTVVDGFLEKVASSQNIGLIDKINIFPTRSSAWANKDLIVTEPLLKYQSKGRISDKNRSYFLGSLCYWAERILGPVIVTCSGVMTSPLLRHVIRHLQLPGENMCLKR</sequence>